<dbReference type="PANTHER" id="PTHR46652:SF3">
    <property type="entry name" value="LEUCINE-RICH REPEAT-CONTAINING PROTEIN 9"/>
    <property type="match status" value="1"/>
</dbReference>
<dbReference type="PROSITE" id="PS51450">
    <property type="entry name" value="LRR"/>
    <property type="match status" value="4"/>
</dbReference>
<evidence type="ECO:0000256" key="3">
    <source>
        <dbReference type="SAM" id="Coils"/>
    </source>
</evidence>
<dbReference type="Proteomes" id="UP000663864">
    <property type="component" value="Unassembled WGS sequence"/>
</dbReference>
<feature type="compositionally biased region" description="Polar residues" evidence="4">
    <location>
        <begin position="315"/>
        <end position="349"/>
    </location>
</feature>
<protein>
    <recommendedName>
        <fullName evidence="7">Leucine-rich repeat and coiled-coil domain-containing protein 1</fullName>
    </recommendedName>
</protein>
<evidence type="ECO:0000256" key="4">
    <source>
        <dbReference type="SAM" id="MobiDB-lite"/>
    </source>
</evidence>
<reference evidence="5" key="1">
    <citation type="submission" date="2021-02" db="EMBL/GenBank/DDBJ databases">
        <authorList>
            <person name="Nowell W R."/>
        </authorList>
    </citation>
    <scope>NUCLEOTIDE SEQUENCE</scope>
</reference>
<dbReference type="Gene3D" id="3.80.10.10">
    <property type="entry name" value="Ribonuclease Inhibitor"/>
    <property type="match status" value="2"/>
</dbReference>
<name>A0A814FLC8_9BILA</name>
<dbReference type="EMBL" id="CAJNOT010000448">
    <property type="protein sequence ID" value="CAF0985103.1"/>
    <property type="molecule type" value="Genomic_DNA"/>
</dbReference>
<dbReference type="InterPro" id="IPR032675">
    <property type="entry name" value="LRR_dom_sf"/>
</dbReference>
<comment type="caution">
    <text evidence="5">The sequence shown here is derived from an EMBL/GenBank/DDBJ whole genome shotgun (WGS) entry which is preliminary data.</text>
</comment>
<feature type="coiled-coil region" evidence="3">
    <location>
        <begin position="820"/>
        <end position="989"/>
    </location>
</feature>
<gene>
    <name evidence="5" type="ORF">ZHD862_LOCUS11716</name>
</gene>
<keyword evidence="3" id="KW-0175">Coiled coil</keyword>
<sequence>MDFDLNNNDQFNTKSTDLSLMAHGIRNIDEIPLHKNLLSINLHSNEIERINGLTGLNYLTHLDLSSNNITRIQGLEGLVSLDTLNLASNKIVIVEGLFALKKLSWLNLSYNKIEYLQGFQDLWGAEYNLAIIQMHGNQINSLDDVIKNMNGLSRLQHLTLRENPIAKKDAYRVTLFNRLRTLISLDGMDKHGKKDMNSQGLTGIEQYVGLTNETREQLHDVTNSISQQYPKIAAALNALRHNPKPMESSTTTSADIHNGSLSAVESDCIPRSRKTDSKSATRRPLTHDKRPVRSPSTDNESDSMPTKTSRLKPRSTITNTIIQSTPRQQPTTTKKMCTKNPISLNNTSPPVIIDTKSHSMIDENTRPFTINTHQHLYNTTRERDCDEYHYRSSRDNDNDDINEIYTSTLRELDNERDKRWRAEQEIKHLNDIINEFKKRANDGRTNETILHELTEKHKQRLVDEKSKFQDLTSILDDYKARLRSTEDQLSSYKKAQETNLQLIKTLESSLSKLESEKNELRITENEKIRNWERRSNSLQHENEILHQELKTIKQQLHECQQLYTTRDIKHKQELEKCRIDLQATEVQQYLKQEIQRKEDIHRTELTHQQEKLQSLAIEYKKLEDEFRDALKIEERRYQELLKTNEIIQKENELLQSSSTNIKQREESDRKMVNDLMVLVREQKQRLQERAKINDNLTQQNKHLTTKLERTIDELKKIREQILLLQKERRELDARLVAQESVLSGLREEKKLWSHELAHQGASLAQDRGRLESTIQTLTSEVNTLKKQLDKEVDTCRIKQTIIESQLDTIQKLKDGVVERDETIKKAREDLINRLKELEQQLQDEQLVYQELQEKYEKVCEKRDSMKNEMHQLQQQLEKTKADYNALSRKWKEKSDLISELDNKIRRASETYQTNEKKLSDENNRLIEIHKQSEEKLRQRDDDFRRQFETIEHGHRQTLNQIQKNYEEKLQQAQIRINEVEDEMRILLHDTNQRKKKWEERIKHFSSFMTDLQDPI</sequence>
<dbReference type="PANTHER" id="PTHR46652">
    <property type="entry name" value="LEUCINE-RICH REPEAT AND IQ DOMAIN-CONTAINING PROTEIN 1-RELATED"/>
    <property type="match status" value="1"/>
</dbReference>
<dbReference type="SUPFAM" id="SSF52075">
    <property type="entry name" value="Outer arm dynein light chain 1"/>
    <property type="match status" value="1"/>
</dbReference>
<feature type="coiled-coil region" evidence="3">
    <location>
        <begin position="468"/>
        <end position="562"/>
    </location>
</feature>
<dbReference type="Pfam" id="PF14580">
    <property type="entry name" value="LRR_9"/>
    <property type="match status" value="1"/>
</dbReference>
<keyword evidence="1" id="KW-0433">Leucine-rich repeat</keyword>
<organism evidence="5 6">
    <name type="scientific">Rotaria sordida</name>
    <dbReference type="NCBI Taxonomy" id="392033"/>
    <lineage>
        <taxon>Eukaryota</taxon>
        <taxon>Metazoa</taxon>
        <taxon>Spiralia</taxon>
        <taxon>Gnathifera</taxon>
        <taxon>Rotifera</taxon>
        <taxon>Eurotatoria</taxon>
        <taxon>Bdelloidea</taxon>
        <taxon>Philodinida</taxon>
        <taxon>Philodinidae</taxon>
        <taxon>Rotaria</taxon>
    </lineage>
</organism>
<dbReference type="InterPro" id="IPR050836">
    <property type="entry name" value="SDS22/Internalin_LRR"/>
</dbReference>
<feature type="coiled-coil region" evidence="3">
    <location>
        <begin position="605"/>
        <end position="794"/>
    </location>
</feature>
<proteinExistence type="predicted"/>
<evidence type="ECO:0008006" key="7">
    <source>
        <dbReference type="Google" id="ProtNLM"/>
    </source>
</evidence>
<dbReference type="AlphaFoldDB" id="A0A814FLC8"/>
<evidence type="ECO:0000313" key="5">
    <source>
        <dbReference type="EMBL" id="CAF0985103.1"/>
    </source>
</evidence>
<feature type="compositionally biased region" description="Polar residues" evidence="4">
    <location>
        <begin position="294"/>
        <end position="308"/>
    </location>
</feature>
<feature type="compositionally biased region" description="Polar residues" evidence="4">
    <location>
        <begin position="247"/>
        <end position="263"/>
    </location>
</feature>
<feature type="compositionally biased region" description="Basic and acidic residues" evidence="4">
    <location>
        <begin position="268"/>
        <end position="291"/>
    </location>
</feature>
<dbReference type="InterPro" id="IPR001611">
    <property type="entry name" value="Leu-rich_rpt"/>
</dbReference>
<evidence type="ECO:0000256" key="1">
    <source>
        <dbReference type="ARBA" id="ARBA00022614"/>
    </source>
</evidence>
<evidence type="ECO:0000256" key="2">
    <source>
        <dbReference type="ARBA" id="ARBA00022737"/>
    </source>
</evidence>
<accession>A0A814FLC8</accession>
<evidence type="ECO:0000313" key="6">
    <source>
        <dbReference type="Proteomes" id="UP000663864"/>
    </source>
</evidence>
<keyword evidence="2" id="KW-0677">Repeat</keyword>
<feature type="coiled-coil region" evidence="3">
    <location>
        <begin position="412"/>
        <end position="439"/>
    </location>
</feature>
<feature type="region of interest" description="Disordered" evidence="4">
    <location>
        <begin position="242"/>
        <end position="351"/>
    </location>
</feature>
<dbReference type="SMART" id="SM00365">
    <property type="entry name" value="LRR_SD22"/>
    <property type="match status" value="4"/>
</dbReference>